<feature type="region of interest" description="Disordered" evidence="1">
    <location>
        <begin position="763"/>
        <end position="790"/>
    </location>
</feature>
<feature type="compositionally biased region" description="Polar residues" evidence="1">
    <location>
        <begin position="691"/>
        <end position="704"/>
    </location>
</feature>
<feature type="region of interest" description="Disordered" evidence="1">
    <location>
        <begin position="2761"/>
        <end position="2826"/>
    </location>
</feature>
<feature type="compositionally biased region" description="Low complexity" evidence="1">
    <location>
        <begin position="722"/>
        <end position="732"/>
    </location>
</feature>
<protein>
    <submittedName>
        <fullName evidence="2">Uncharacterized protein</fullName>
    </submittedName>
</protein>
<feature type="compositionally biased region" description="Low complexity" evidence="1">
    <location>
        <begin position="2783"/>
        <end position="2795"/>
    </location>
</feature>
<proteinExistence type="predicted"/>
<feature type="compositionally biased region" description="Low complexity" evidence="1">
    <location>
        <begin position="665"/>
        <end position="678"/>
    </location>
</feature>
<feature type="region of interest" description="Disordered" evidence="1">
    <location>
        <begin position="381"/>
        <end position="435"/>
    </location>
</feature>
<feature type="region of interest" description="Disordered" evidence="1">
    <location>
        <begin position="1888"/>
        <end position="1907"/>
    </location>
</feature>
<organism evidence="2 4">
    <name type="scientific">Didymodactylos carnosus</name>
    <dbReference type="NCBI Taxonomy" id="1234261"/>
    <lineage>
        <taxon>Eukaryota</taxon>
        <taxon>Metazoa</taxon>
        <taxon>Spiralia</taxon>
        <taxon>Gnathifera</taxon>
        <taxon>Rotifera</taxon>
        <taxon>Eurotatoria</taxon>
        <taxon>Bdelloidea</taxon>
        <taxon>Philodinida</taxon>
        <taxon>Philodinidae</taxon>
        <taxon>Didymodactylos</taxon>
    </lineage>
</organism>
<feature type="region of interest" description="Disordered" evidence="1">
    <location>
        <begin position="452"/>
        <end position="471"/>
    </location>
</feature>
<reference evidence="2" key="1">
    <citation type="submission" date="2021-02" db="EMBL/GenBank/DDBJ databases">
        <authorList>
            <person name="Nowell W R."/>
        </authorList>
    </citation>
    <scope>NUCLEOTIDE SEQUENCE</scope>
</reference>
<comment type="caution">
    <text evidence="2">The sequence shown here is derived from an EMBL/GenBank/DDBJ whole genome shotgun (WGS) entry which is preliminary data.</text>
</comment>
<evidence type="ECO:0000313" key="2">
    <source>
        <dbReference type="EMBL" id="CAF0833792.1"/>
    </source>
</evidence>
<dbReference type="Proteomes" id="UP000677228">
    <property type="component" value="Unassembled WGS sequence"/>
</dbReference>
<feature type="compositionally biased region" description="Polar residues" evidence="1">
    <location>
        <begin position="2771"/>
        <end position="2782"/>
    </location>
</feature>
<sequence length="3599" mass="414152">MSDNPTARNINENNSLSSSSLLSPTSTDSSCESSVGHPVGDYYKIKAKFHLKPHITDESTNLQLQKFKRLLKRLELVYSNTNDDKPVIAANTLPKMSAVTILPPPTMLSDTTKQPVSDRYLFRSSNRKKKGYSYSSTPPTLRKRYKFSKTTNNEQHDTDSQSDHEHTNVYRFRKNGKTTGSSANSLDQRSVSSDRYDFSLDKENIAAAKTLTFVRSGRDLETRSITYIHGKQQQSDNEVKKSTMTTPYLFPPTIEQKNMRHPSHTSSFDERIAPEEVWESKRVQPSNVVFDSKIDSIAGVPSQKRVRIDDQHDSQMVYDQNYKPPMKLHTATTTNGVGDTSKYPNLKRTPVTRVQVVRFDSTAVTSPTSRSYLDEARERLATKRRGQSPQSFNKSLDRFVSTTNQKLKQRRLQQDRQQQRILTPPTQFQHPQSIDPENVTIEALKRRHNIDDYHQRSSILRNGRGGLQQQRPTSTYVSQYYANSDDDQQLQQIYPTPPIDYPIDSDDSASEEYSRPLLTTTSPTTYIRGQVPSAYLAHSKIMKNVNRSLLAKDFINTSTQTLTTSMTAADNNRLKLLDRAVRRQLKNTERQSLQRELNHDLIRCFSSTYIDDLRREEIRYQHTRTNMKSYANEDIEDIYMSSSLENYKMKTAIDREKRIRLGINSSLDPQSSSTPTSSIIGRLSPLSTYSPMMMSSFQDGTQNAGAGDVQSLGFETDRRSQRSVTSTSQTVSNRPPDVDLFYEIVHEHFRGVDATIAGQVSNASQYTSPKKRSVIPQHQQTLSQKPVDVDSDIEINSNSSFWSDEDEQQQQQQMDTDDVPQHHLPQRQINRYLSTVNRSLLDRPSDLISDYYISHLNRSMQDSVRHVETIARNLARNRWRDEFDQLPKLGRSLSAEHLYQVRREHLRYRQPFTTPVSFTAEDVSDIYKPFQLENYKRKIAIEIERRRRERQGQLSTGFRSPMYANEPDLNAVKSYQPVIQVPIIPTDSSNRLPSRTHTVYSTPVTRLQEFDNILDRDDISRNNILIVNPPVVHTKPSSSYSTEEQTIPTQRAKRLLTDDGTDMMHHVEILNSEPIRQSIIKQQHQGILTNRDPQIYHHVKIRPPPEIAQSTLIIDDNRVDNRAHSSIVQSTMHPTPIRERVHTDSARSSVQQPQYEKLTILPQQNTEIRIRQDRAQTKIEEQNNLINGVLKTSQELLIADQEPIMPDRIRRRVNIIPTQQPSPPSLIHQTKIFSHSPIVDKIQISQADVIESSNADDLAMVNIKNVVTINKEEINELNQIAQQAQRLQIEPKDLEHAMIIMDRHRPHQQTHYEQSIHERPFILNAPTVEHFKPHDEEVERYLHQRLIEREQKSHLIIPEAHHMARIEQDIHIFENIEKLHQQQNDRHHLNEIPTHDSGIVSLNTSSSQVSDRPLILNASSQQRLKIDDYLQREYAEQMYDDNYYNRQQFINYTKNDQNENLYRIASQEKLNENIYETVDKLKDNNQLQQSQRLKSQSTEQLQMIRPNEQTTVIYDTTEEFKQDKTAVEEKLKKVYDTLPSKMNLLRPEQTDVPLIYESADFHRKEPVYDIIIKNRQHPPVPPLTTGITQEFYEEIIAEQAPAKNIRETYEAETRSEAEMYERLTHFDRGDGEHEQKTLPKQQEHIELNRAQQGDRSLIYSQGNLHQLDVDELSLMSDTQDEREITQLERELRPKLVQLDQINRVQYYHKPIIGIQPDIRTDTTRNLNEEQLAVREETALLNDHHLDTSIGRQRIIQQQPSQYGHGKQQRMILDDTISLNQDDYQTLKHHASEAFVERNEIQYGDSYGRASLNQVKSFNAPSVLSTQASKSDTDEIELIKQCEPEHAIIVDDERFLKTRLIAQKTNRASVVHDSEWTNERVTSLMLPSAASNPEQQARHHYPPSEQFQKANVHEPTSIYSRAKAQLVEHANNEQSSDLPVVDNRQQSTETKEKENVINIAHHSKYQSLGLGMIEHERRSSMADEQNREEIEHEIANEVMIDELENVTHDKRKTQLGYGRILDNNNQFLSSVEDRDQDVRELAMVNELVVSDTLAYATDEKKQMVLGQGMLVVQDDSSIADEDGIEIEQVLADEQFVNDVLRRAIEQEDRQQLGYGLISHENAHRLSLAEQDEEENDRLNRVFAYEIEVDDELNRVAHLKKVKVMGHGQIRQDRDFSTFENRNAGEVPTQTRMTETINEPMLDFIDYSQLKSDLILLNRPKFEYETQQQEENEQLATSDNKTYAQQLISEKTQSENAVTSSATVFCRADPVSDPDDDDHLSLLSDDSVLLHHQHVPNTKLIQNELTHMPDKSTSVQTFNYPQHDQEYMKFTQVEEHVSSPPQHDRTNSEIQQNTPMHLPLISQLNEAQHANTIPRSVLEILHDNVYVENERNKIILPTSTVTTQPLYRTKSLEMLEQRGTDESQLLNQFETDQRRDRIDSVTLAKHDTMAESVKVKQPITILHREEDNVSEDSSSVNIEINIFSPKGQKLAQTNEIEHDNDMSLNKENVRIRDQRLNVLKRPYSATSSVLDVENFLNRFEDSLDQHEQTMIPTTVQELPLIDQISLSHTTSMRSYNGIQLSTEKAIEQYERENPTTSRKLPSEWYQQQAQQNFDESNEYDEQLVEQITFEKELDAMEEDTLRRQYSFPRINPPSPTKVKPLYTAITENLAEQQQFSSSSKVNLNNVCDNNNNNNNVFNNIDKRFETINDYHHHHERSISTSSTCSSNTNAECYDDHIDINCNNSNFINLNDLQLTTISHCSPTSDYETDSLDKQSSSDGNMNASTFITPTTTTATTTDNDKTQQEQQQTHTIPLTPSSSSITSPLSSLPPQNQQNIADLLNALATHVSTLHVPPSLQDLQDNSSHMTAITAADTVEQLNNVAKELLLTLGFGKSDKKALPSLFIPSNDKYADAAVPTLEQKLQVCVVSTVIQKKMDETTTNIDNQQSPPQVQQANIVIDNASDIEYKTPVIRETPHCEYLSTFVHQTDDNSTVEQQSPIISLEQSDTLILKTPVLKETPHQKYVESFIQEVVPFSTESTATNLKTFQKVNQSDDVEKITKQLLYSVQNQSEQFENALLLYSHRLLYGHDLFEDEQQPLEFLYEPAHFLLPIINEIQVYRTSFLCDYPRFNQDNMPYMVVPLTHDDEKQFAKINYIQTLLSGTLNELKESLDISEEEETINFTNRLDNLDYIEHYRVQPLYSFPETLYAQVTEPPSSISMANEPQLIDENNDRSKSFSNDQELIESLSETMVDEHKYNYATKSEHVEFNNEQSINMNDYQPVEENLNFFIEGDKEKDELSITEHIVCESSASIEHTVCESPAFIEHTVCESPAFIEHTVSETPASIEHTVSESPAFIEHTVSETPASIEHTVCESPAFIEHTVSETPGSIEHTVCEPPISIEHIVSVQNSNESIEENRNHVVSLLPSVTEQILHESPLSFTSTLMTMISSNQVYNVFTKFPDQHQQDNGLLSMERDSIEENSDDQSSDLIQTIDQDSNFDSEDRIESFKMTVEVLNHQQPSNKQHLNTSLLQEYILHAPREITILSTEGALNETQQLHVDDSSLKRKQQAKTAIEDNQIHNELYRLPEHLITEVQLYTPTGS</sequence>
<feature type="region of interest" description="Disordered" evidence="1">
    <location>
        <begin position="664"/>
        <end position="683"/>
    </location>
</feature>
<feature type="region of interest" description="Disordered" evidence="1">
    <location>
        <begin position="1"/>
        <end position="35"/>
    </location>
</feature>
<feature type="compositionally biased region" description="Polar residues" evidence="1">
    <location>
        <begin position="387"/>
        <end position="404"/>
    </location>
</feature>
<dbReference type="EMBL" id="CAJNOK010001869">
    <property type="protein sequence ID" value="CAF0833792.1"/>
    <property type="molecule type" value="Genomic_DNA"/>
</dbReference>
<evidence type="ECO:0000256" key="1">
    <source>
        <dbReference type="SAM" id="MobiDB-lite"/>
    </source>
</evidence>
<feature type="compositionally biased region" description="Low complexity" evidence="1">
    <location>
        <begin position="15"/>
        <end position="34"/>
    </location>
</feature>
<dbReference type="EMBL" id="CAJOBA010001869">
    <property type="protein sequence ID" value="CAF3618465.1"/>
    <property type="molecule type" value="Genomic_DNA"/>
</dbReference>
<accession>A0A8S2D8P3</accession>
<feature type="region of interest" description="Disordered" evidence="1">
    <location>
        <begin position="1927"/>
        <end position="1951"/>
    </location>
</feature>
<feature type="compositionally biased region" description="Low complexity" evidence="1">
    <location>
        <begin position="2809"/>
        <end position="2826"/>
    </location>
</feature>
<feature type="non-terminal residue" evidence="2">
    <location>
        <position position="3599"/>
    </location>
</feature>
<feature type="region of interest" description="Disordered" evidence="1">
    <location>
        <begin position="800"/>
        <end position="819"/>
    </location>
</feature>
<feature type="region of interest" description="Disordered" evidence="1">
    <location>
        <begin position="149"/>
        <end position="192"/>
    </location>
</feature>
<evidence type="ECO:0000313" key="4">
    <source>
        <dbReference type="Proteomes" id="UP000677228"/>
    </source>
</evidence>
<name>A0A8S2D8P3_9BILA</name>
<evidence type="ECO:0000313" key="3">
    <source>
        <dbReference type="EMBL" id="CAF3618465.1"/>
    </source>
</evidence>
<feature type="region of interest" description="Disordered" evidence="1">
    <location>
        <begin position="691"/>
        <end position="735"/>
    </location>
</feature>
<gene>
    <name evidence="2" type="ORF">OVA965_LOCUS6282</name>
    <name evidence="3" type="ORF">TMI583_LOCUS6278</name>
</gene>
<feature type="region of interest" description="Disordered" evidence="1">
    <location>
        <begin position="493"/>
        <end position="514"/>
    </location>
</feature>
<dbReference type="Proteomes" id="UP000682733">
    <property type="component" value="Unassembled WGS sequence"/>
</dbReference>
<feature type="compositionally biased region" description="Polar residues" evidence="1">
    <location>
        <begin position="1931"/>
        <end position="1947"/>
    </location>
</feature>
<feature type="compositionally biased region" description="Polar residues" evidence="1">
    <location>
        <begin position="1"/>
        <end position="14"/>
    </location>
</feature>
<feature type="compositionally biased region" description="Polar residues" evidence="1">
    <location>
        <begin position="177"/>
        <end position="191"/>
    </location>
</feature>
<feature type="compositionally biased region" description="Basic and acidic residues" evidence="1">
    <location>
        <begin position="154"/>
        <end position="168"/>
    </location>
</feature>